<evidence type="ECO:0000256" key="6">
    <source>
        <dbReference type="ARBA" id="ARBA00023136"/>
    </source>
</evidence>
<evidence type="ECO:0000259" key="8">
    <source>
        <dbReference type="Pfam" id="PF13839"/>
    </source>
</evidence>
<keyword evidence="5" id="KW-1133">Transmembrane helix</keyword>
<feature type="domain" description="Trichome birefringence-like N-terminal" evidence="9">
    <location>
        <begin position="39"/>
        <end position="92"/>
    </location>
</feature>
<keyword evidence="11" id="KW-1185">Reference proteome</keyword>
<comment type="caution">
    <text evidence="10">The sequence shown here is derived from an EMBL/GenBank/DDBJ whole genome shotgun (WGS) entry which is preliminary data.</text>
</comment>
<gene>
    <name evidence="10" type="ORF">LIER_09606</name>
</gene>
<evidence type="ECO:0000256" key="4">
    <source>
        <dbReference type="ARBA" id="ARBA00022968"/>
    </source>
</evidence>
<proteinExistence type="inferred from homology"/>
<dbReference type="GO" id="GO:0016020">
    <property type="term" value="C:membrane"/>
    <property type="evidence" value="ECO:0007669"/>
    <property type="project" value="UniProtKB-SubCell"/>
</dbReference>
<dbReference type="GO" id="GO:0005794">
    <property type="term" value="C:Golgi apparatus"/>
    <property type="evidence" value="ECO:0007669"/>
    <property type="project" value="TreeGrafter"/>
</dbReference>
<dbReference type="Proteomes" id="UP001454036">
    <property type="component" value="Unassembled WGS sequence"/>
</dbReference>
<dbReference type="PANTHER" id="PTHR32285">
    <property type="entry name" value="PROTEIN TRICHOME BIREFRINGENCE-LIKE 9-RELATED"/>
    <property type="match status" value="1"/>
</dbReference>
<feature type="signal peptide" evidence="7">
    <location>
        <begin position="1"/>
        <end position="21"/>
    </location>
</feature>
<dbReference type="Pfam" id="PF13839">
    <property type="entry name" value="PC-Esterase"/>
    <property type="match status" value="1"/>
</dbReference>
<protein>
    <recommendedName>
        <fullName evidence="12">Trichome birefringence-like N-terminal domain-containing protein</fullName>
    </recommendedName>
</protein>
<dbReference type="InterPro" id="IPR029962">
    <property type="entry name" value="TBL"/>
</dbReference>
<evidence type="ECO:0000256" key="7">
    <source>
        <dbReference type="SAM" id="SignalP"/>
    </source>
</evidence>
<keyword evidence="7" id="KW-0732">Signal</keyword>
<dbReference type="AlphaFoldDB" id="A0AAV3PHH9"/>
<evidence type="ECO:0000256" key="5">
    <source>
        <dbReference type="ARBA" id="ARBA00022989"/>
    </source>
</evidence>
<evidence type="ECO:0000313" key="11">
    <source>
        <dbReference type="Proteomes" id="UP001454036"/>
    </source>
</evidence>
<dbReference type="Pfam" id="PF14416">
    <property type="entry name" value="PMR5N"/>
    <property type="match status" value="1"/>
</dbReference>
<dbReference type="GO" id="GO:0016413">
    <property type="term" value="F:O-acetyltransferase activity"/>
    <property type="evidence" value="ECO:0007669"/>
    <property type="project" value="InterPro"/>
</dbReference>
<keyword evidence="3" id="KW-0812">Transmembrane</keyword>
<keyword evidence="4" id="KW-0735">Signal-anchor</keyword>
<feature type="domain" description="Trichome birefringence-like C-terminal" evidence="8">
    <location>
        <begin position="93"/>
        <end position="358"/>
    </location>
</feature>
<accession>A0AAV3PHH9</accession>
<dbReference type="InterPro" id="IPR026057">
    <property type="entry name" value="TBL_C"/>
</dbReference>
<dbReference type="EMBL" id="BAABME010001646">
    <property type="protein sequence ID" value="GAA0150735.1"/>
    <property type="molecule type" value="Genomic_DNA"/>
</dbReference>
<comment type="subcellular location">
    <subcellularLocation>
        <location evidence="1">Membrane</location>
        <topology evidence="1">Single-pass membrane protein</topology>
    </subcellularLocation>
</comment>
<organism evidence="10 11">
    <name type="scientific">Lithospermum erythrorhizon</name>
    <name type="common">Purple gromwell</name>
    <name type="synonym">Lithospermum officinale var. erythrorhizon</name>
    <dbReference type="NCBI Taxonomy" id="34254"/>
    <lineage>
        <taxon>Eukaryota</taxon>
        <taxon>Viridiplantae</taxon>
        <taxon>Streptophyta</taxon>
        <taxon>Embryophyta</taxon>
        <taxon>Tracheophyta</taxon>
        <taxon>Spermatophyta</taxon>
        <taxon>Magnoliopsida</taxon>
        <taxon>eudicotyledons</taxon>
        <taxon>Gunneridae</taxon>
        <taxon>Pentapetalae</taxon>
        <taxon>asterids</taxon>
        <taxon>lamiids</taxon>
        <taxon>Boraginales</taxon>
        <taxon>Boraginaceae</taxon>
        <taxon>Boraginoideae</taxon>
        <taxon>Lithospermeae</taxon>
        <taxon>Lithospermum</taxon>
    </lineage>
</organism>
<evidence type="ECO:0008006" key="12">
    <source>
        <dbReference type="Google" id="ProtNLM"/>
    </source>
</evidence>
<keyword evidence="6" id="KW-0472">Membrane</keyword>
<dbReference type="InterPro" id="IPR025846">
    <property type="entry name" value="TBL_N"/>
</dbReference>
<evidence type="ECO:0000259" key="9">
    <source>
        <dbReference type="Pfam" id="PF14416"/>
    </source>
</evidence>
<evidence type="ECO:0000313" key="10">
    <source>
        <dbReference type="EMBL" id="GAA0150735.1"/>
    </source>
</evidence>
<reference evidence="10 11" key="1">
    <citation type="submission" date="2024-01" db="EMBL/GenBank/DDBJ databases">
        <title>The complete chloroplast genome sequence of Lithospermum erythrorhizon: insights into the phylogenetic relationship among Boraginaceae species and the maternal lineages of purple gromwells.</title>
        <authorList>
            <person name="Okada T."/>
            <person name="Watanabe K."/>
        </authorList>
    </citation>
    <scope>NUCLEOTIDE SEQUENCE [LARGE SCALE GENOMIC DNA]</scope>
</reference>
<feature type="chain" id="PRO_5043539702" description="Trichome birefringence-like N-terminal domain-containing protein" evidence="7">
    <location>
        <begin position="22"/>
        <end position="363"/>
    </location>
</feature>
<evidence type="ECO:0000256" key="1">
    <source>
        <dbReference type="ARBA" id="ARBA00004167"/>
    </source>
</evidence>
<comment type="similarity">
    <text evidence="2">Belongs to the PC-esterase family. TBL subfamily.</text>
</comment>
<evidence type="ECO:0000256" key="2">
    <source>
        <dbReference type="ARBA" id="ARBA00007727"/>
    </source>
</evidence>
<evidence type="ECO:0000256" key="3">
    <source>
        <dbReference type="ARBA" id="ARBA00022692"/>
    </source>
</evidence>
<dbReference type="PANTHER" id="PTHR32285:SF372">
    <property type="entry name" value="PROTEIN TRICHOME BIREFRINGENCE-LIKE 43"/>
    <property type="match status" value="1"/>
</dbReference>
<name>A0AAV3PHH9_LITER</name>
<sequence length="363" mass="41797">MGNLGLHVGITIVLVFHFVNNCNKINGEGLAKIGNIGGQKCNLIAGRWVYDDSYPIYSSRDCPFMEKAFNCEGNGRRDKWYLKYRWQPNACNLPRFEGKYLLERLRGKRIMFIGDSLSLNQWQSFTCMLHKALPQAHYRLSRTKDISNFKFPAYNVSITLHRSSFLVDLVSDKTGRVLKLNSMTSKKKWRGRDILIFNTWHWWLHKDRQQPWDYIQEGSKKFKDMNRLIAFEKGLNTWGRWVDSNIDPKKTKVFFQGISPDHSNAKAWGDQKANDCKGENKPLLQSKYPGGPHPADAVLKRVLKKMSTKVYLLSVTNLSQLRKDGHPSIYGYGGSKGSDCSHWCLPGVPDTWNQLLYAALIQN</sequence>